<protein>
    <submittedName>
        <fullName evidence="2">RsiW-degrading membrane proteinase PrsW (M82 family)</fullName>
    </submittedName>
</protein>
<dbReference type="EMBL" id="JAGIOP010000001">
    <property type="protein sequence ID" value="MBP2451646.1"/>
    <property type="molecule type" value="Genomic_DNA"/>
</dbReference>
<organism evidence="2 3">
    <name type="scientific">Mycolicibacterium lutetiense</name>
    <dbReference type="NCBI Taxonomy" id="1641992"/>
    <lineage>
        <taxon>Bacteria</taxon>
        <taxon>Bacillati</taxon>
        <taxon>Actinomycetota</taxon>
        <taxon>Actinomycetes</taxon>
        <taxon>Mycobacteriales</taxon>
        <taxon>Mycobacteriaceae</taxon>
        <taxon>Mycolicibacterium</taxon>
    </lineage>
</organism>
<feature type="transmembrane region" description="Helical" evidence="1">
    <location>
        <begin position="234"/>
        <end position="251"/>
    </location>
</feature>
<dbReference type="Pfam" id="PF13367">
    <property type="entry name" value="PrsW-protease"/>
    <property type="match status" value="1"/>
</dbReference>
<gene>
    <name evidence="2" type="ORF">JOF57_001531</name>
</gene>
<dbReference type="RefSeq" id="WP_209915442.1">
    <property type="nucleotide sequence ID" value="NZ_JAGIOP010000001.1"/>
</dbReference>
<keyword evidence="1" id="KW-0472">Membrane</keyword>
<dbReference type="PANTHER" id="PTHR36844">
    <property type="entry name" value="PROTEASE PRSW"/>
    <property type="match status" value="1"/>
</dbReference>
<accession>A0ABS4ZR32</accession>
<keyword evidence="1" id="KW-1133">Transmembrane helix</keyword>
<feature type="transmembrane region" description="Helical" evidence="1">
    <location>
        <begin position="200"/>
        <end position="225"/>
    </location>
</feature>
<name>A0ABS4ZR32_9MYCO</name>
<keyword evidence="3" id="KW-1185">Reference proteome</keyword>
<comment type="caution">
    <text evidence="2">The sequence shown here is derived from an EMBL/GenBank/DDBJ whole genome shotgun (WGS) entry which is preliminary data.</text>
</comment>
<dbReference type="PANTHER" id="PTHR36844:SF1">
    <property type="entry name" value="PROTEASE PRSW"/>
    <property type="match status" value="1"/>
</dbReference>
<dbReference type="InterPro" id="IPR026898">
    <property type="entry name" value="PrsW"/>
</dbReference>
<feature type="transmembrane region" description="Helical" evidence="1">
    <location>
        <begin position="28"/>
        <end position="49"/>
    </location>
</feature>
<proteinExistence type="predicted"/>
<dbReference type="Proteomes" id="UP000694460">
    <property type="component" value="Unassembled WGS sequence"/>
</dbReference>
<evidence type="ECO:0000313" key="3">
    <source>
        <dbReference type="Proteomes" id="UP000694460"/>
    </source>
</evidence>
<evidence type="ECO:0000313" key="2">
    <source>
        <dbReference type="EMBL" id="MBP2451646.1"/>
    </source>
</evidence>
<feature type="transmembrane region" description="Helical" evidence="1">
    <location>
        <begin position="162"/>
        <end position="180"/>
    </location>
</feature>
<feature type="transmembrane region" description="Helical" evidence="1">
    <location>
        <begin position="55"/>
        <end position="76"/>
    </location>
</feature>
<reference evidence="2 3" key="1">
    <citation type="submission" date="2021-03" db="EMBL/GenBank/DDBJ databases">
        <title>Sequencing the genomes of 1000 actinobacteria strains.</title>
        <authorList>
            <person name="Klenk H.-P."/>
        </authorList>
    </citation>
    <scope>NUCLEOTIDE SEQUENCE [LARGE SCALE GENOMIC DNA]</scope>
    <source>
        <strain evidence="2 3">DSM 46713</strain>
    </source>
</reference>
<sequence length="410" mass="43500">MAYNPTPGPVHRPWFPITAPMPRPVRKVGAPLAAIIACGVVIGALVLLFTALNPVGAIIGLTLSSIVMTGAVFAYLWLDRWEPEPPRLLLLAFGWGAAVAIVLSLILSLFSEALLATPGVDPAGSTHSFAAVAIRAPFIEEAAKGLFLLIMMTGRRRNELNSLTDCLVYAGLVGLGFAWLEDIMYIASADSLAGSLLTAAMRLIMAPFAHSLFTTMTALGVYFALQRRSGISKALCILAGYLGAVLMHGLWNGSSLVGAGTYFIVYIVWMVPIFIGMIVVAVTSRRREQQVVATKLPGMVAAGLITPNEATWLGSLKTRHGAVQQATAAGGRPAGKAVAAFAAAVVELAFVRDRIDRGFGDAQVYALQQEEVYSVTTARSAAPILQWLANYRAPGSGPSPSHLPDHQPRL</sequence>
<feature type="transmembrane region" description="Helical" evidence="1">
    <location>
        <begin position="263"/>
        <end position="282"/>
    </location>
</feature>
<feature type="transmembrane region" description="Helical" evidence="1">
    <location>
        <begin position="130"/>
        <end position="150"/>
    </location>
</feature>
<evidence type="ECO:0000256" key="1">
    <source>
        <dbReference type="SAM" id="Phobius"/>
    </source>
</evidence>
<keyword evidence="1" id="KW-0812">Transmembrane</keyword>
<feature type="transmembrane region" description="Helical" evidence="1">
    <location>
        <begin position="88"/>
        <end position="110"/>
    </location>
</feature>